<dbReference type="InterPro" id="IPR012337">
    <property type="entry name" value="RNaseH-like_sf"/>
</dbReference>
<dbReference type="Pfam" id="PF22938">
    <property type="entry name" value="Integrase_p58_C"/>
    <property type="match status" value="1"/>
</dbReference>
<evidence type="ECO:0000259" key="1">
    <source>
        <dbReference type="PROSITE" id="PS50994"/>
    </source>
</evidence>
<dbReference type="PANTHER" id="PTHR37984">
    <property type="entry name" value="PROTEIN CBG26694"/>
    <property type="match status" value="1"/>
</dbReference>
<dbReference type="Proteomes" id="UP001558613">
    <property type="component" value="Unassembled WGS sequence"/>
</dbReference>
<name>A0ABR3MRL5_9TELE</name>
<comment type="caution">
    <text evidence="2">The sequence shown here is derived from an EMBL/GenBank/DDBJ whole genome shotgun (WGS) entry which is preliminary data.</text>
</comment>
<reference evidence="2 3" key="1">
    <citation type="submission" date="2023-09" db="EMBL/GenBank/DDBJ databases">
        <authorList>
            <person name="Wang M."/>
        </authorList>
    </citation>
    <scope>NUCLEOTIDE SEQUENCE [LARGE SCALE GENOMIC DNA]</scope>
    <source>
        <strain evidence="2">GT-2023</strain>
        <tissue evidence="2">Liver</tissue>
    </source>
</reference>
<dbReference type="PROSITE" id="PS50994">
    <property type="entry name" value="INTEGRASE"/>
    <property type="match status" value="1"/>
</dbReference>
<dbReference type="InterPro" id="IPR036397">
    <property type="entry name" value="RNaseH_sf"/>
</dbReference>
<dbReference type="Pfam" id="PF00665">
    <property type="entry name" value="rve"/>
    <property type="match status" value="1"/>
</dbReference>
<dbReference type="EMBL" id="JAYMGO010000010">
    <property type="protein sequence ID" value="KAL1267260.1"/>
    <property type="molecule type" value="Genomic_DNA"/>
</dbReference>
<dbReference type="InterPro" id="IPR001584">
    <property type="entry name" value="Integrase_cat-core"/>
</dbReference>
<dbReference type="SUPFAM" id="SSF53098">
    <property type="entry name" value="Ribonuclease H-like"/>
    <property type="match status" value="1"/>
</dbReference>
<feature type="domain" description="Integrase catalytic" evidence="1">
    <location>
        <begin position="35"/>
        <end position="145"/>
    </location>
</feature>
<sequence length="374" mass="41714">MKADVAKFCRTCETCQVTGKPNQVIPRAPLVPIPVIGEPFEHVVIDCVGPLPKSRAGNQFLLTVMCTATRFPEAIPLRRITAPVISKALVKFFSVFGLPRIVQSDQGTNFLSKLFSQVLKTLHITHRTSSAFHPESQGALERFHRRYCLDTGRDWDEGVPLLLFAIREVVQESLGFSPADLVFGHSVRGPLKMLREDMLSSESSAKTNILDYVSKFCECLHHACSFAKESLLKAQMAMKKHFDKKTVSRHFKKGDRVLVLMPVMGSVLSARFSGPYEVVKKLSETDYLIHTPDRRKKSCVCHINMIKEYHVRESSSDDSVKAEGVVADTSAVALACEVTDVTGALDSEDGMIVRHTFQQCARLKKMCRGVTLSR</sequence>
<proteinExistence type="predicted"/>
<evidence type="ECO:0000313" key="2">
    <source>
        <dbReference type="EMBL" id="KAL1267260.1"/>
    </source>
</evidence>
<evidence type="ECO:0000313" key="3">
    <source>
        <dbReference type="Proteomes" id="UP001558613"/>
    </source>
</evidence>
<dbReference type="PANTHER" id="PTHR37984:SF15">
    <property type="entry name" value="INTEGRASE CATALYTIC DOMAIN-CONTAINING PROTEIN"/>
    <property type="match status" value="1"/>
</dbReference>
<dbReference type="InterPro" id="IPR050951">
    <property type="entry name" value="Retrovirus_Pol_polyprotein"/>
</dbReference>
<dbReference type="InterPro" id="IPR054465">
    <property type="entry name" value="Integrase_p58-like_C"/>
</dbReference>
<accession>A0ABR3MRL5</accession>
<dbReference type="Gene3D" id="3.30.420.10">
    <property type="entry name" value="Ribonuclease H-like superfamily/Ribonuclease H"/>
    <property type="match status" value="1"/>
</dbReference>
<organism evidence="2 3">
    <name type="scientific">Cirrhinus molitorella</name>
    <name type="common">mud carp</name>
    <dbReference type="NCBI Taxonomy" id="172907"/>
    <lineage>
        <taxon>Eukaryota</taxon>
        <taxon>Metazoa</taxon>
        <taxon>Chordata</taxon>
        <taxon>Craniata</taxon>
        <taxon>Vertebrata</taxon>
        <taxon>Euteleostomi</taxon>
        <taxon>Actinopterygii</taxon>
        <taxon>Neopterygii</taxon>
        <taxon>Teleostei</taxon>
        <taxon>Ostariophysi</taxon>
        <taxon>Cypriniformes</taxon>
        <taxon>Cyprinidae</taxon>
        <taxon>Labeoninae</taxon>
        <taxon>Labeonini</taxon>
        <taxon>Cirrhinus</taxon>
    </lineage>
</organism>
<keyword evidence="3" id="KW-1185">Reference proteome</keyword>
<protein>
    <recommendedName>
        <fullName evidence="1">Integrase catalytic domain-containing protein</fullName>
    </recommendedName>
</protein>
<gene>
    <name evidence="2" type="ORF">QQF64_002935</name>
</gene>